<dbReference type="EMBL" id="CP059270">
    <property type="protein sequence ID" value="QLQ80105.1"/>
    <property type="molecule type" value="Genomic_DNA"/>
</dbReference>
<protein>
    <recommendedName>
        <fullName evidence="5">CHY-type domain-containing protein</fullName>
    </recommendedName>
</protein>
<keyword evidence="3" id="KW-0862">Zinc</keyword>
<dbReference type="PROSITE" id="PS51266">
    <property type="entry name" value="ZF_CHY"/>
    <property type="match status" value="1"/>
</dbReference>
<evidence type="ECO:0000313" key="7">
    <source>
        <dbReference type="Proteomes" id="UP000510647"/>
    </source>
</evidence>
<dbReference type="GO" id="GO:0005758">
    <property type="term" value="C:mitochondrial intermembrane space"/>
    <property type="evidence" value="ECO:0007669"/>
    <property type="project" value="TreeGrafter"/>
</dbReference>
<dbReference type="InterPro" id="IPR052604">
    <property type="entry name" value="Mito_Tim_assembly_helper"/>
</dbReference>
<keyword evidence="1" id="KW-0479">Metal-binding</keyword>
<dbReference type="GO" id="GO:0008270">
    <property type="term" value="F:zinc ion binding"/>
    <property type="evidence" value="ECO:0007669"/>
    <property type="project" value="UniProtKB-KW"/>
</dbReference>
<name>A0A7H9HUK2_9SACH</name>
<keyword evidence="2 4" id="KW-0863">Zinc-finger</keyword>
<dbReference type="OrthoDB" id="411372at2759"/>
<dbReference type="Proteomes" id="UP000510647">
    <property type="component" value="Chromosome 4"/>
</dbReference>
<gene>
    <name evidence="6" type="ORF">HG537_0D01050</name>
</gene>
<dbReference type="GO" id="GO:0045041">
    <property type="term" value="P:protein import into mitochondrial intermembrane space"/>
    <property type="evidence" value="ECO:0007669"/>
    <property type="project" value="TreeGrafter"/>
</dbReference>
<proteinExistence type="predicted"/>
<evidence type="ECO:0000256" key="2">
    <source>
        <dbReference type="ARBA" id="ARBA00022771"/>
    </source>
</evidence>
<evidence type="ECO:0000256" key="3">
    <source>
        <dbReference type="ARBA" id="ARBA00022833"/>
    </source>
</evidence>
<evidence type="ECO:0000259" key="5">
    <source>
        <dbReference type="PROSITE" id="PS51266"/>
    </source>
</evidence>
<evidence type="ECO:0000256" key="1">
    <source>
        <dbReference type="ARBA" id="ARBA00022723"/>
    </source>
</evidence>
<dbReference type="PANTHER" id="PTHR28082">
    <property type="entry name" value="ZINC FINGER PROTEIN"/>
    <property type="match status" value="1"/>
</dbReference>
<dbReference type="Pfam" id="PF05495">
    <property type="entry name" value="zf-CHY"/>
    <property type="match status" value="1"/>
</dbReference>
<reference evidence="6 7" key="1">
    <citation type="submission" date="2020-06" db="EMBL/GenBank/DDBJ databases">
        <title>The yeast mating-type switching endonuclease HO is a domesticated member of an unorthodox homing genetic element family.</title>
        <authorList>
            <person name="Coughlan A.Y."/>
            <person name="Lombardi L."/>
            <person name="Braun-Galleani S."/>
            <person name="Martos A.R."/>
            <person name="Galeote V."/>
            <person name="Bigey F."/>
            <person name="Dequin S."/>
            <person name="Byrne K.P."/>
            <person name="Wolfe K.H."/>
        </authorList>
    </citation>
    <scope>NUCLEOTIDE SEQUENCE [LARGE SCALE GENOMIC DNA]</scope>
    <source>
        <strain evidence="6 7">CBS2947</strain>
    </source>
</reference>
<dbReference type="PANTHER" id="PTHR28082:SF1">
    <property type="entry name" value="HELPER OF TIM PROTEIN 13"/>
    <property type="match status" value="1"/>
</dbReference>
<evidence type="ECO:0000256" key="4">
    <source>
        <dbReference type="PROSITE-ProRule" id="PRU00601"/>
    </source>
</evidence>
<dbReference type="InterPro" id="IPR037274">
    <property type="entry name" value="Znf_CHY_sf"/>
</dbReference>
<feature type="domain" description="CHY-type" evidence="5">
    <location>
        <begin position="9"/>
        <end position="95"/>
    </location>
</feature>
<dbReference type="InterPro" id="IPR008913">
    <property type="entry name" value="Znf_CHY"/>
</dbReference>
<sequence length="115" mass="13101">MGIQVYGQLVDEKTRCVHWHSPLDVIALKFKCCGKYYACFNCHQEDIASRGHSVRRYHIKFEPLVKVVLCGVCQLEMSFDEYVGSGELKCPSCGVQFNPGCKLHYSLYFDGIDNV</sequence>
<dbReference type="SUPFAM" id="SSF161219">
    <property type="entry name" value="CHY zinc finger-like"/>
    <property type="match status" value="1"/>
</dbReference>
<keyword evidence="7" id="KW-1185">Reference proteome</keyword>
<organism evidence="6 7">
    <name type="scientific">Torulaspora globosa</name>
    <dbReference type="NCBI Taxonomy" id="48254"/>
    <lineage>
        <taxon>Eukaryota</taxon>
        <taxon>Fungi</taxon>
        <taxon>Dikarya</taxon>
        <taxon>Ascomycota</taxon>
        <taxon>Saccharomycotina</taxon>
        <taxon>Saccharomycetes</taxon>
        <taxon>Saccharomycetales</taxon>
        <taxon>Saccharomycetaceae</taxon>
        <taxon>Torulaspora</taxon>
    </lineage>
</organism>
<dbReference type="InterPro" id="IPR016694">
    <property type="entry name" value="UCP017292"/>
</dbReference>
<dbReference type="AlphaFoldDB" id="A0A7H9HUK2"/>
<evidence type="ECO:0000313" key="6">
    <source>
        <dbReference type="EMBL" id="QLQ80105.1"/>
    </source>
</evidence>
<accession>A0A7H9HUK2</accession>
<dbReference type="PIRSF" id="PIRSF017292">
    <property type="entry name" value="UCP017292_Znf_CHY"/>
    <property type="match status" value="1"/>
</dbReference>